<feature type="signal peptide" evidence="3">
    <location>
        <begin position="1"/>
        <end position="21"/>
    </location>
</feature>
<name>A0AB39YA17_9ACTN</name>
<feature type="region of interest" description="Disordered" evidence="2">
    <location>
        <begin position="445"/>
        <end position="471"/>
    </location>
</feature>
<dbReference type="PANTHER" id="PTHR12993">
    <property type="entry name" value="N-ACETYLGLUCOSAMINYL-PHOSPHATIDYLINOSITOL DE-N-ACETYLASE-RELATED"/>
    <property type="match status" value="1"/>
</dbReference>
<dbReference type="EMBL" id="CP165727">
    <property type="protein sequence ID" value="XDV66460.1"/>
    <property type="molecule type" value="Genomic_DNA"/>
</dbReference>
<proteinExistence type="predicted"/>
<dbReference type="Gene3D" id="3.40.50.10320">
    <property type="entry name" value="LmbE-like"/>
    <property type="match status" value="1"/>
</dbReference>
<evidence type="ECO:0000259" key="4">
    <source>
        <dbReference type="Pfam" id="PF26607"/>
    </source>
</evidence>
<accession>A0AB39YA17</accession>
<feature type="compositionally biased region" description="Basic and acidic residues" evidence="2">
    <location>
        <begin position="97"/>
        <end position="120"/>
    </location>
</feature>
<dbReference type="RefSeq" id="WP_369778932.1">
    <property type="nucleotide sequence ID" value="NZ_CP165727.1"/>
</dbReference>
<dbReference type="GO" id="GO:0016811">
    <property type="term" value="F:hydrolase activity, acting on carbon-nitrogen (but not peptide) bonds, in linear amides"/>
    <property type="evidence" value="ECO:0007669"/>
    <property type="project" value="TreeGrafter"/>
</dbReference>
<dbReference type="Gene3D" id="2.120.10.70">
    <property type="entry name" value="Fucose-specific lectin"/>
    <property type="match status" value="1"/>
</dbReference>
<dbReference type="Pfam" id="PF02585">
    <property type="entry name" value="PIG-L"/>
    <property type="match status" value="1"/>
</dbReference>
<protein>
    <submittedName>
        <fullName evidence="5">PIG-L family deacetylase</fullName>
    </submittedName>
</protein>
<evidence type="ECO:0000256" key="3">
    <source>
        <dbReference type="SAM" id="SignalP"/>
    </source>
</evidence>
<feature type="region of interest" description="Disordered" evidence="2">
    <location>
        <begin position="677"/>
        <end position="699"/>
    </location>
</feature>
<reference evidence="5" key="1">
    <citation type="submission" date="2024-08" db="EMBL/GenBank/DDBJ databases">
        <authorList>
            <person name="Yu S.T."/>
        </authorList>
    </citation>
    <scope>NUCLEOTIDE SEQUENCE</scope>
    <source>
        <strain evidence="5">R33</strain>
    </source>
</reference>
<dbReference type="InterPro" id="IPR006311">
    <property type="entry name" value="TAT_signal"/>
</dbReference>
<feature type="region of interest" description="Disordered" evidence="2">
    <location>
        <begin position="96"/>
        <end position="120"/>
    </location>
</feature>
<evidence type="ECO:0000256" key="1">
    <source>
        <dbReference type="ARBA" id="ARBA00022833"/>
    </source>
</evidence>
<dbReference type="PROSITE" id="PS51318">
    <property type="entry name" value="TAT"/>
    <property type="match status" value="1"/>
</dbReference>
<evidence type="ECO:0000256" key="2">
    <source>
        <dbReference type="SAM" id="MobiDB-lite"/>
    </source>
</evidence>
<dbReference type="InterPro" id="IPR024078">
    <property type="entry name" value="LmbE-like_dom_sf"/>
</dbReference>
<feature type="chain" id="PRO_5044297421" evidence="3">
    <location>
        <begin position="22"/>
        <end position="699"/>
    </location>
</feature>
<dbReference type="SUPFAM" id="SSF89372">
    <property type="entry name" value="Fucose-specific lectin"/>
    <property type="match status" value="1"/>
</dbReference>
<dbReference type="PANTHER" id="PTHR12993:SF26">
    <property type="entry name" value="1D-MYO-INOSITOL 2-ACETAMIDO-2-DEOXY-ALPHA-D-GLUCOPYRANOSIDE DEACETYLASE"/>
    <property type="match status" value="1"/>
</dbReference>
<gene>
    <name evidence="5" type="ORF">AB5J51_27795</name>
</gene>
<evidence type="ECO:0000313" key="5">
    <source>
        <dbReference type="EMBL" id="XDV66460.1"/>
    </source>
</evidence>
<keyword evidence="3" id="KW-0732">Signal</keyword>
<organism evidence="5">
    <name type="scientific">Streptomyces sp. R33</name>
    <dbReference type="NCBI Taxonomy" id="3238629"/>
    <lineage>
        <taxon>Bacteria</taxon>
        <taxon>Bacillati</taxon>
        <taxon>Actinomycetota</taxon>
        <taxon>Actinomycetes</taxon>
        <taxon>Kitasatosporales</taxon>
        <taxon>Streptomycetaceae</taxon>
        <taxon>Streptomyces</taxon>
    </lineage>
</organism>
<keyword evidence="1" id="KW-0862">Zinc</keyword>
<feature type="domain" description="PLL-like beta propeller" evidence="4">
    <location>
        <begin position="365"/>
        <end position="537"/>
    </location>
</feature>
<dbReference type="Pfam" id="PF26607">
    <property type="entry name" value="DUF8189"/>
    <property type="match status" value="1"/>
</dbReference>
<dbReference type="InterPro" id="IPR003737">
    <property type="entry name" value="GlcNAc_PI_deacetylase-related"/>
</dbReference>
<dbReference type="AlphaFoldDB" id="A0AB39YA17"/>
<dbReference type="SUPFAM" id="SSF102588">
    <property type="entry name" value="LmbE-like"/>
    <property type="match status" value="1"/>
</dbReference>
<dbReference type="InterPro" id="IPR058502">
    <property type="entry name" value="PLL-like_beta-prop"/>
</dbReference>
<dbReference type="GO" id="GO:0016137">
    <property type="term" value="P:glycoside metabolic process"/>
    <property type="evidence" value="ECO:0007669"/>
    <property type="project" value="UniProtKB-ARBA"/>
</dbReference>
<sequence length="699" mass="73082">MPIARRRFLLAALLPVLTVGATGVLAVATGQQTSAEATQEQGTGSRAVALPASVTSGSVVQVVAHPDDDLFFMNPDLSRSLTAGLQLTTVYLTSGEADGRNEANGADAKDPEQPADRAHYAEARQNGIRSAYAQMATGDRTSAWKRTVIPTAGGGQAELDVLIARPQVNLVWLQLREARNPTAENPDSLRGLWNGKIPALGAQLSSGSPVKQPYTYTKDQVIQAIAGLLGVYKPTTIRMQDPTPGRYHDTGKYTDHQDHMFGARFAQAATAAYAAQVGDRPRFSVQNYLGYHNGTLPHALDPQTAETKIGFLKTYAWHDHQNYCGSPSGCGDRKVASSPTGRNWAQSLRYARADTTSWLVAGGSGRLYAFAALDGQMAVWTRQDGPAGWTGPVLLPGTGIDPGASTARLSDGRIAVLATRTGFGPGPADYRREIVYAVQSAPDGPFGPWQSLGTPEGADEEGTSSISAPSAAVAPDGRLTVYVRDSRRTLRAREQQPGGAFGPWQRLGGEDLQGDPVTAVDAAGRRQVYATTTKSVLAWTQPAPGAPLEGPFPTGLPATTVPLSAAPEGAGIRLYFRRPDSGVVRTALVTAGSGKPQVSSVSEAGGRAGYGAVGVAGRLLSGRADTGTVSTTGLGGPPAWTESKMLFAGAPAGILEPAGATTTAVLGLDAELHITTTPPATPDPAHPARTTWHRAVPPK</sequence>